<reference evidence="1" key="1">
    <citation type="submission" date="2014-05" db="EMBL/GenBank/DDBJ databases">
        <authorList>
            <person name="Chronopoulou M."/>
        </authorList>
    </citation>
    <scope>NUCLEOTIDE SEQUENCE</scope>
    <source>
        <tissue evidence="1">Whole organism</tissue>
    </source>
</reference>
<name>A0A0K2TAE8_LEPSM</name>
<protein>
    <submittedName>
        <fullName evidence="1">Uncharacterized protein</fullName>
    </submittedName>
</protein>
<accession>A0A0K2TAE8</accession>
<dbReference type="EMBL" id="HACA01005181">
    <property type="protein sequence ID" value="CDW22542.1"/>
    <property type="molecule type" value="Transcribed_RNA"/>
</dbReference>
<sequence length="56" mass="6476">LCIIQEKQFSYCTNQCVFVEINVYFLLPLLPCQSSCSSTKHSSNSKCYHADFRGFF</sequence>
<organism evidence="1">
    <name type="scientific">Lepeophtheirus salmonis</name>
    <name type="common">Salmon louse</name>
    <name type="synonym">Caligus salmonis</name>
    <dbReference type="NCBI Taxonomy" id="72036"/>
    <lineage>
        <taxon>Eukaryota</taxon>
        <taxon>Metazoa</taxon>
        <taxon>Ecdysozoa</taxon>
        <taxon>Arthropoda</taxon>
        <taxon>Crustacea</taxon>
        <taxon>Multicrustacea</taxon>
        <taxon>Hexanauplia</taxon>
        <taxon>Copepoda</taxon>
        <taxon>Siphonostomatoida</taxon>
        <taxon>Caligidae</taxon>
        <taxon>Lepeophtheirus</taxon>
    </lineage>
</organism>
<feature type="non-terminal residue" evidence="1">
    <location>
        <position position="1"/>
    </location>
</feature>
<dbReference type="AlphaFoldDB" id="A0A0K2TAE8"/>
<evidence type="ECO:0000313" key="1">
    <source>
        <dbReference type="EMBL" id="CDW22542.1"/>
    </source>
</evidence>
<proteinExistence type="predicted"/>